<dbReference type="PANTHER" id="PTHR13847:SF281">
    <property type="entry name" value="FAD DEPENDENT OXIDOREDUCTASE DOMAIN-CONTAINING PROTEIN"/>
    <property type="match status" value="1"/>
</dbReference>
<evidence type="ECO:0000313" key="4">
    <source>
        <dbReference type="Proteomes" id="UP000282818"/>
    </source>
</evidence>
<keyword evidence="1" id="KW-0560">Oxidoreductase</keyword>
<feature type="domain" description="FAD dependent oxidoreductase" evidence="2">
    <location>
        <begin position="54"/>
        <end position="415"/>
    </location>
</feature>
<dbReference type="EMBL" id="SACQ01000001">
    <property type="protein sequence ID" value="RVU32831.1"/>
    <property type="molecule type" value="Genomic_DNA"/>
</dbReference>
<dbReference type="Pfam" id="PF01266">
    <property type="entry name" value="DAO"/>
    <property type="match status" value="1"/>
</dbReference>
<dbReference type="Gene3D" id="3.30.9.10">
    <property type="entry name" value="D-Amino Acid Oxidase, subunit A, domain 2"/>
    <property type="match status" value="1"/>
</dbReference>
<proteinExistence type="predicted"/>
<sequence length="460" mass="50842">MAAKQTDAIATPASYDPLLENYPGAGWQLPDSYWSATTDIAADSGVLSQQEAADVAIIGGGYTGLATAYYLAKTFNLSCVVLEANQAGWGCSGRNGGFALKAGGRMGYQAMINRFGLAGAQAMFNETFAGLRRLRELIDDERIDCEPQADGHLWVAHKPAMMETAKSEAELLKRAFGYETELLSSEALAQRYFKSPEAAGALRFPDGFGLHPMKLMQGYVQMAMRQGIKLYRASPVIHWESVEGRHVLHTPQGSVTAAKVVCATNGYTSPKLHKGLTNRTFPVLSNVLVTAPLSDAQLAETGFKTNQIITDTRTLRYYYRKLPDNRILIGGRSAITGKDALNPRHDEMLVDSLQRKFPALEQIGIDYKWGGWVCVTYDDLPHVGQLPDDSSVFYAMGYGGSGVSFSLQAGWRLAQQIAGDKEVPPLPFYNQPLKKFPFAPFRRMGQRMLYQYFHLRDEYK</sequence>
<dbReference type="GO" id="GO:0016491">
    <property type="term" value="F:oxidoreductase activity"/>
    <property type="evidence" value="ECO:0007669"/>
    <property type="project" value="UniProtKB-KW"/>
</dbReference>
<evidence type="ECO:0000256" key="1">
    <source>
        <dbReference type="ARBA" id="ARBA00023002"/>
    </source>
</evidence>
<dbReference type="Gene3D" id="3.50.50.60">
    <property type="entry name" value="FAD/NAD(P)-binding domain"/>
    <property type="match status" value="1"/>
</dbReference>
<keyword evidence="4" id="KW-1185">Reference proteome</keyword>
<dbReference type="Proteomes" id="UP000282818">
    <property type="component" value="Unassembled WGS sequence"/>
</dbReference>
<evidence type="ECO:0000313" key="3">
    <source>
        <dbReference type="EMBL" id="RVU32831.1"/>
    </source>
</evidence>
<reference evidence="3 4" key="1">
    <citation type="submission" date="2019-01" db="EMBL/GenBank/DDBJ databases">
        <authorList>
            <person name="Chen W.-M."/>
        </authorList>
    </citation>
    <scope>NUCLEOTIDE SEQUENCE [LARGE SCALE GENOMIC DNA]</scope>
    <source>
        <strain evidence="3 4">HPM-16</strain>
    </source>
</reference>
<evidence type="ECO:0000259" key="2">
    <source>
        <dbReference type="Pfam" id="PF01266"/>
    </source>
</evidence>
<dbReference type="InterPro" id="IPR036188">
    <property type="entry name" value="FAD/NAD-bd_sf"/>
</dbReference>
<name>A0A437QE91_9GAMM</name>
<organism evidence="3 4">
    <name type="scientific">Neptunomonas marina</name>
    <dbReference type="NCBI Taxonomy" id="1815562"/>
    <lineage>
        <taxon>Bacteria</taxon>
        <taxon>Pseudomonadati</taxon>
        <taxon>Pseudomonadota</taxon>
        <taxon>Gammaproteobacteria</taxon>
        <taxon>Oceanospirillales</taxon>
        <taxon>Oceanospirillaceae</taxon>
        <taxon>Neptunomonas</taxon>
    </lineage>
</organism>
<gene>
    <name evidence="3" type="ORF">EOE65_04030</name>
</gene>
<dbReference type="GO" id="GO:0005737">
    <property type="term" value="C:cytoplasm"/>
    <property type="evidence" value="ECO:0007669"/>
    <property type="project" value="TreeGrafter"/>
</dbReference>
<dbReference type="RefSeq" id="WP_127692999.1">
    <property type="nucleotide sequence ID" value="NZ_SACQ01000001.1"/>
</dbReference>
<comment type="caution">
    <text evidence="3">The sequence shown here is derived from an EMBL/GenBank/DDBJ whole genome shotgun (WGS) entry which is preliminary data.</text>
</comment>
<dbReference type="AlphaFoldDB" id="A0A437QE91"/>
<protein>
    <submittedName>
        <fullName evidence="3">FAD-binding oxidoreductase</fullName>
    </submittedName>
</protein>
<dbReference type="InterPro" id="IPR006076">
    <property type="entry name" value="FAD-dep_OxRdtase"/>
</dbReference>
<accession>A0A437QE91</accession>
<dbReference type="SUPFAM" id="SSF51905">
    <property type="entry name" value="FAD/NAD(P)-binding domain"/>
    <property type="match status" value="1"/>
</dbReference>
<dbReference type="PANTHER" id="PTHR13847">
    <property type="entry name" value="SARCOSINE DEHYDROGENASE-RELATED"/>
    <property type="match status" value="1"/>
</dbReference>